<dbReference type="EC" id="2.7.13.3" evidence="3"/>
<evidence type="ECO:0000256" key="12">
    <source>
        <dbReference type="ARBA" id="ARBA00023012"/>
    </source>
</evidence>
<dbReference type="Gene3D" id="6.10.250.3020">
    <property type="match status" value="1"/>
</dbReference>
<dbReference type="PROSITE" id="PS50109">
    <property type="entry name" value="HIS_KIN"/>
    <property type="match status" value="1"/>
</dbReference>
<organism evidence="15 16">
    <name type="scientific">Devosia rhizoryzae</name>
    <dbReference type="NCBI Taxonomy" id="2774137"/>
    <lineage>
        <taxon>Bacteria</taxon>
        <taxon>Pseudomonadati</taxon>
        <taxon>Pseudomonadota</taxon>
        <taxon>Alphaproteobacteria</taxon>
        <taxon>Hyphomicrobiales</taxon>
        <taxon>Devosiaceae</taxon>
        <taxon>Devosia</taxon>
    </lineage>
</organism>
<dbReference type="Pfam" id="PF02518">
    <property type="entry name" value="HATPase_c"/>
    <property type="match status" value="1"/>
</dbReference>
<dbReference type="InterPro" id="IPR029151">
    <property type="entry name" value="Sensor-like_sf"/>
</dbReference>
<evidence type="ECO:0000256" key="2">
    <source>
        <dbReference type="ARBA" id="ARBA00004651"/>
    </source>
</evidence>
<comment type="subcellular location">
    <subcellularLocation>
        <location evidence="2">Cell membrane</location>
        <topology evidence="2">Multi-pass membrane protein</topology>
    </subcellularLocation>
</comment>
<evidence type="ECO:0000256" key="7">
    <source>
        <dbReference type="ARBA" id="ARBA00022692"/>
    </source>
</evidence>
<dbReference type="Gene3D" id="1.10.287.130">
    <property type="match status" value="1"/>
</dbReference>
<dbReference type="PANTHER" id="PTHR43065">
    <property type="entry name" value="SENSOR HISTIDINE KINASE"/>
    <property type="match status" value="1"/>
</dbReference>
<evidence type="ECO:0000313" key="16">
    <source>
        <dbReference type="Proteomes" id="UP000595857"/>
    </source>
</evidence>
<keyword evidence="7 13" id="KW-0812">Transmembrane</keyword>
<evidence type="ECO:0000256" key="11">
    <source>
        <dbReference type="ARBA" id="ARBA00022989"/>
    </source>
</evidence>
<evidence type="ECO:0000256" key="5">
    <source>
        <dbReference type="ARBA" id="ARBA00022553"/>
    </source>
</evidence>
<keyword evidence="11 13" id="KW-1133">Transmembrane helix</keyword>
<keyword evidence="9 15" id="KW-0418">Kinase</keyword>
<evidence type="ECO:0000256" key="9">
    <source>
        <dbReference type="ARBA" id="ARBA00022777"/>
    </source>
</evidence>
<accession>A0ABX7C657</accession>
<dbReference type="Proteomes" id="UP000595857">
    <property type="component" value="Chromosome"/>
</dbReference>
<feature type="domain" description="Histidine kinase" evidence="14">
    <location>
        <begin position="390"/>
        <end position="603"/>
    </location>
</feature>
<keyword evidence="10" id="KW-0067">ATP-binding</keyword>
<feature type="transmembrane region" description="Helical" evidence="13">
    <location>
        <begin position="294"/>
        <end position="319"/>
    </location>
</feature>
<evidence type="ECO:0000256" key="10">
    <source>
        <dbReference type="ARBA" id="ARBA00022840"/>
    </source>
</evidence>
<keyword evidence="5" id="KW-0597">Phosphoprotein</keyword>
<evidence type="ECO:0000256" key="6">
    <source>
        <dbReference type="ARBA" id="ARBA00022679"/>
    </source>
</evidence>
<reference evidence="15 16" key="1">
    <citation type="submission" date="2021-01" db="EMBL/GenBank/DDBJ databases">
        <title>Genome seq and assembly of Devosia sp. LEGU1.</title>
        <authorList>
            <person name="Chhetri G."/>
        </authorList>
    </citation>
    <scope>NUCLEOTIDE SEQUENCE [LARGE SCALE GENOMIC DNA]</scope>
    <source>
        <strain evidence="15 16">LEGU1</strain>
    </source>
</reference>
<dbReference type="InterPro" id="IPR004358">
    <property type="entry name" value="Sig_transdc_His_kin-like_C"/>
</dbReference>
<evidence type="ECO:0000313" key="15">
    <source>
        <dbReference type="EMBL" id="QQR39735.1"/>
    </source>
</evidence>
<dbReference type="PANTHER" id="PTHR43065:SF46">
    <property type="entry name" value="C4-DICARBOXYLATE TRANSPORT SENSOR PROTEIN DCTB"/>
    <property type="match status" value="1"/>
</dbReference>
<dbReference type="InterPro" id="IPR036890">
    <property type="entry name" value="HATPase_C_sf"/>
</dbReference>
<proteinExistence type="predicted"/>
<dbReference type="InterPro" id="IPR003661">
    <property type="entry name" value="HisK_dim/P_dom"/>
</dbReference>
<dbReference type="SUPFAM" id="SSF55874">
    <property type="entry name" value="ATPase domain of HSP90 chaperone/DNA topoisomerase II/histidine kinase"/>
    <property type="match status" value="1"/>
</dbReference>
<dbReference type="PIRSF" id="PIRSF036431">
    <property type="entry name" value="STHK_DctB"/>
    <property type="match status" value="1"/>
</dbReference>
<dbReference type="SMART" id="SM00387">
    <property type="entry name" value="HATPase_c"/>
    <property type="match status" value="1"/>
</dbReference>
<evidence type="ECO:0000256" key="1">
    <source>
        <dbReference type="ARBA" id="ARBA00000085"/>
    </source>
</evidence>
<dbReference type="PRINTS" id="PR00344">
    <property type="entry name" value="BCTRLSENSOR"/>
</dbReference>
<keyword evidence="8" id="KW-0547">Nucleotide-binding</keyword>
<dbReference type="Gene3D" id="3.30.565.10">
    <property type="entry name" value="Histidine kinase-like ATPase, C-terminal domain"/>
    <property type="match status" value="1"/>
</dbReference>
<dbReference type="GO" id="GO:0016301">
    <property type="term" value="F:kinase activity"/>
    <property type="evidence" value="ECO:0007669"/>
    <property type="project" value="UniProtKB-KW"/>
</dbReference>
<dbReference type="InterPro" id="IPR005467">
    <property type="entry name" value="His_kinase_dom"/>
</dbReference>
<keyword evidence="12" id="KW-0902">Two-component regulatory system</keyword>
<gene>
    <name evidence="15" type="ORF">JI748_01575</name>
</gene>
<name>A0ABX7C657_9HYPH</name>
<evidence type="ECO:0000259" key="14">
    <source>
        <dbReference type="PROSITE" id="PS50109"/>
    </source>
</evidence>
<comment type="catalytic activity">
    <reaction evidence="1">
        <text>ATP + protein L-histidine = ADP + protein N-phospho-L-histidine.</text>
        <dbReference type="EC" id="2.7.13.3"/>
    </reaction>
</comment>
<evidence type="ECO:0000256" key="3">
    <source>
        <dbReference type="ARBA" id="ARBA00012438"/>
    </source>
</evidence>
<dbReference type="EMBL" id="CP068046">
    <property type="protein sequence ID" value="QQR39735.1"/>
    <property type="molecule type" value="Genomic_DNA"/>
</dbReference>
<dbReference type="InterPro" id="IPR003594">
    <property type="entry name" value="HATPase_dom"/>
</dbReference>
<dbReference type="Gene3D" id="3.30.450.20">
    <property type="entry name" value="PAS domain"/>
    <property type="match status" value="2"/>
</dbReference>
<keyword evidence="4" id="KW-1003">Cell membrane</keyword>
<protein>
    <recommendedName>
        <fullName evidence="3">histidine kinase</fullName>
        <ecNumber evidence="3">2.7.13.3</ecNumber>
    </recommendedName>
</protein>
<keyword evidence="13" id="KW-0472">Membrane</keyword>
<dbReference type="SUPFAM" id="SSF103190">
    <property type="entry name" value="Sensory domain-like"/>
    <property type="match status" value="1"/>
</dbReference>
<dbReference type="InterPro" id="IPR017055">
    <property type="entry name" value="Sig_transdc_His_kinase_DctB"/>
</dbReference>
<sequence length="611" mass="66252">MLKFRRRQLTFTAIGLAVVALTFWIVFEVTLSAAVRSAGEGAQRRLTLFDRTLEAIIERFHYLPVAISQAPESRAALERPDDPAAVEAANGYLSKLNETAGAGEIFLMEENGSVVAASNWWTLTSLVGTNYSFRPYFADAMQRGRTEYYAFGISTSVPGYFLSQRVDGPDGPMGVAVTKINLGEIEATWWQSGELIGITDINDVVILSTRPDWRYRPLQTIPRSQFAGISTQQRYGENGVDNTGIITDRWFSRGAEFALLSGNDPETSGYFVLRELRLPKHGWKLLSLTPLSPLYGGALTMASAASLACAALLLILVLFEQRRRLVAQRLADHERLEQRVAERTEDLHAVNEQLRAEIADRVRAERAEREAQHGLVQAAKMASLGQALAGVAHEVSQPVAALTTHLASARLIEQRRGTGELGPIIGAMDKVVERLATLTGHLKIFARKETRVAMEADIGSAIANALDLTDHRLRQVGVDIEYRRPRPPLAVAANPVHLEQVLINLIANAADAMAETPLRVLSIGVTDRNGHIEIAVTDTGAGITASDLSSLFDPFFTTKPAGKGLGLGLSISYGLVRDSGGTITARSSPGQGSTFTISLPTAFSAATRVSA</sequence>
<dbReference type="CDD" id="cd00082">
    <property type="entry name" value="HisKA"/>
    <property type="match status" value="1"/>
</dbReference>
<evidence type="ECO:0000256" key="8">
    <source>
        <dbReference type="ARBA" id="ARBA00022741"/>
    </source>
</evidence>
<dbReference type="RefSeq" id="WP_201634311.1">
    <property type="nucleotide sequence ID" value="NZ_CP068046.1"/>
</dbReference>
<keyword evidence="16" id="KW-1185">Reference proteome</keyword>
<keyword evidence="6" id="KW-0808">Transferase</keyword>
<evidence type="ECO:0000256" key="13">
    <source>
        <dbReference type="SAM" id="Phobius"/>
    </source>
</evidence>
<evidence type="ECO:0000256" key="4">
    <source>
        <dbReference type="ARBA" id="ARBA00022475"/>
    </source>
</evidence>